<evidence type="ECO:0000313" key="1">
    <source>
        <dbReference type="EMBL" id="WFL75961.1"/>
    </source>
</evidence>
<gene>
    <name evidence="1" type="ORF">P7228_08040</name>
</gene>
<name>A0ABY8FRD4_9SPHN</name>
<dbReference type="Proteomes" id="UP001215827">
    <property type="component" value="Chromosome"/>
</dbReference>
<dbReference type="InterPro" id="IPR018759">
    <property type="entry name" value="BBP2_2"/>
</dbReference>
<sequence length="455" mass="49987">MLIAFFREIQDVAFVVRLLIAPRRKSRESVYRAIVVRSAAKKQTHRILALRLAAFCCVCMVAPRVAHAEAPDVITPIEMFDPDAGDGIRVSPGFILYPRATADVTYDTNIYNFENAEVEDAVMSFRPSFALRSDFARHAVSLEGGAEIRRYFDISDENSEQYRLNALALLELGYGIDVEATAGIARAIERRGTAGDLFLTDEPVAFDVKRAGLEIKRTGNRLELAVAARILDREYSDTLVGGVPVDLSRRDVTVRRASGRADFGLNARTRLFAEISGNEIDYDIATIPPRDSSGYAGLVGVKHELTALIDIEAGVGFIHQDFDNPAVSSAKGFNYRLAASWTPKPEWRITASASKVVDPSRRLDSPAIITNEFRLGAERALGDRLLVSAEVGYVEEDFRASPRKDKRFVAGASAIYRLADKIGLTFGAGYRDQDGGAFGRSYDGFSASVGVRVAW</sequence>
<evidence type="ECO:0000313" key="2">
    <source>
        <dbReference type="Proteomes" id="UP001215827"/>
    </source>
</evidence>
<keyword evidence="2" id="KW-1185">Reference proteome</keyword>
<protein>
    <submittedName>
        <fullName evidence="1">Outer membrane beta-barrel protein</fullName>
    </submittedName>
</protein>
<reference evidence="1 2" key="1">
    <citation type="submission" date="2023-03" db="EMBL/GenBank/DDBJ databases">
        <title>Altererythrobacter sp. CAU 1644 isolated from sand.</title>
        <authorList>
            <person name="Kim W."/>
        </authorList>
    </citation>
    <scope>NUCLEOTIDE SEQUENCE [LARGE SCALE GENOMIC DNA]</scope>
    <source>
        <strain evidence="1 2">CAU 1644</strain>
    </source>
</reference>
<proteinExistence type="predicted"/>
<organism evidence="1 2">
    <name type="scientific">Altererythrobacter arenosus</name>
    <dbReference type="NCBI Taxonomy" id="3032592"/>
    <lineage>
        <taxon>Bacteria</taxon>
        <taxon>Pseudomonadati</taxon>
        <taxon>Pseudomonadota</taxon>
        <taxon>Alphaproteobacteria</taxon>
        <taxon>Sphingomonadales</taxon>
        <taxon>Erythrobacteraceae</taxon>
        <taxon>Altererythrobacter</taxon>
    </lineage>
</organism>
<dbReference type="SUPFAM" id="SSF56935">
    <property type="entry name" value="Porins"/>
    <property type="match status" value="1"/>
</dbReference>
<accession>A0ABY8FRD4</accession>
<dbReference type="Pfam" id="PF10082">
    <property type="entry name" value="BBP2_2"/>
    <property type="match status" value="1"/>
</dbReference>
<dbReference type="RefSeq" id="WP_278014729.1">
    <property type="nucleotide sequence ID" value="NZ_CP121106.1"/>
</dbReference>
<dbReference type="EMBL" id="CP121106">
    <property type="protein sequence ID" value="WFL75961.1"/>
    <property type="molecule type" value="Genomic_DNA"/>
</dbReference>